<dbReference type="Proteomes" id="UP000752696">
    <property type="component" value="Unassembled WGS sequence"/>
</dbReference>
<feature type="binding site" evidence="6">
    <location>
        <position position="136"/>
    </location>
    <ligand>
        <name>FAD</name>
        <dbReference type="ChEBI" id="CHEBI:57692"/>
    </ligand>
</feature>
<evidence type="ECO:0000256" key="4">
    <source>
        <dbReference type="ARBA" id="ARBA00022827"/>
    </source>
</evidence>
<evidence type="ECO:0000256" key="3">
    <source>
        <dbReference type="ARBA" id="ARBA00022630"/>
    </source>
</evidence>
<keyword evidence="4 6" id="KW-0274">FAD</keyword>
<feature type="binding site" evidence="6">
    <location>
        <position position="134"/>
    </location>
    <ligand>
        <name>FAD</name>
        <dbReference type="ChEBI" id="CHEBI:57692"/>
    </ligand>
</feature>
<dbReference type="GO" id="GO:0016491">
    <property type="term" value="F:oxidoreductase activity"/>
    <property type="evidence" value="ECO:0007669"/>
    <property type="project" value="UniProtKB-KW"/>
</dbReference>
<evidence type="ECO:0000313" key="8">
    <source>
        <dbReference type="EMBL" id="CAD1478559.1"/>
    </source>
</evidence>
<dbReference type="Gene3D" id="2.40.30.10">
    <property type="entry name" value="Translation factors"/>
    <property type="match status" value="1"/>
</dbReference>
<feature type="binding site" evidence="6">
    <location>
        <position position="177"/>
    </location>
    <ligand>
        <name>FAD</name>
        <dbReference type="ChEBI" id="CHEBI:57692"/>
    </ligand>
</feature>
<keyword evidence="9" id="KW-1185">Reference proteome</keyword>
<comment type="cofactor">
    <cofactor evidence="1 6">
        <name>FAD</name>
        <dbReference type="ChEBI" id="CHEBI:57692"/>
    </cofactor>
</comment>
<dbReference type="SUPFAM" id="SSF63380">
    <property type="entry name" value="Riboflavin synthase domain-like"/>
    <property type="match status" value="1"/>
</dbReference>
<sequence length="295" mass="34408">MCTDNNNENSRPVTPSEEDCCHSACDPCIFDIHKKLLEEYERRKKQSIKIQNKPNILHLCSYRNFVVFNVQELSECYILLVLKYNENNYEDCRILIDPGQHVVLHIHDTAKPYTPIFFTDDSIEFLIRLYPNGKFSQYLKNVEVGDIIRVRGPYGNFKYENNSFQTIVMFSMGSGITPVYSMAKSIIDNELEETKVHLIGGFKNISQIPLKRELQTLSDYWNFQCTLYISQIQNVCRLHGINVKSEKLDQKSIFETLENKEASTTLILICGTNQFNRFVEQSVKCMNYTHIHVFQ</sequence>
<comment type="similarity">
    <text evidence="2">Belongs to the flavoprotein pyridine nucleotide cytochrome reductase family.</text>
</comment>
<dbReference type="InterPro" id="IPR008333">
    <property type="entry name" value="Cbr1-like_FAD-bd_dom"/>
</dbReference>
<dbReference type="InterPro" id="IPR017927">
    <property type="entry name" value="FAD-bd_FR_type"/>
</dbReference>
<feature type="binding site" evidence="6">
    <location>
        <position position="113"/>
    </location>
    <ligand>
        <name>FAD</name>
        <dbReference type="ChEBI" id="CHEBI:57692"/>
    </ligand>
</feature>
<dbReference type="InterPro" id="IPR039261">
    <property type="entry name" value="FNR_nucleotide-bd"/>
</dbReference>
<evidence type="ECO:0000259" key="7">
    <source>
        <dbReference type="PROSITE" id="PS51384"/>
    </source>
</evidence>
<dbReference type="OrthoDB" id="432685at2759"/>
<proteinExistence type="inferred from homology"/>
<feature type="binding site" evidence="6">
    <location>
        <position position="126"/>
    </location>
    <ligand>
        <name>FAD</name>
        <dbReference type="ChEBI" id="CHEBI:57692"/>
    </ligand>
</feature>
<feature type="domain" description="FAD-binding FR-type" evidence="7">
    <location>
        <begin position="60"/>
        <end position="160"/>
    </location>
</feature>
<dbReference type="Pfam" id="PF09791">
    <property type="entry name" value="Oxidored-like"/>
    <property type="match status" value="1"/>
</dbReference>
<evidence type="ECO:0000256" key="6">
    <source>
        <dbReference type="PIRSR" id="PIRSR601834-1"/>
    </source>
</evidence>
<keyword evidence="5" id="KW-0560">Oxidoreductase</keyword>
<evidence type="ECO:0000256" key="1">
    <source>
        <dbReference type="ARBA" id="ARBA00001974"/>
    </source>
</evidence>
<reference evidence="8" key="1">
    <citation type="submission" date="2020-07" db="EMBL/GenBank/DDBJ databases">
        <authorList>
            <person name="Nazaruddin N."/>
        </authorList>
    </citation>
    <scope>NUCLEOTIDE SEQUENCE</scope>
</reference>
<dbReference type="PANTHER" id="PTHR19370">
    <property type="entry name" value="NADH-CYTOCHROME B5 REDUCTASE"/>
    <property type="match status" value="1"/>
</dbReference>
<name>A0A6V7HEL0_9HYME</name>
<dbReference type="InterPro" id="IPR019180">
    <property type="entry name" value="Oxidoreductase-like_N"/>
</dbReference>
<dbReference type="Pfam" id="PF00970">
    <property type="entry name" value="FAD_binding_6"/>
    <property type="match status" value="1"/>
</dbReference>
<evidence type="ECO:0000256" key="5">
    <source>
        <dbReference type="ARBA" id="ARBA00023002"/>
    </source>
</evidence>
<dbReference type="InterPro" id="IPR001433">
    <property type="entry name" value="OxRdtase_FAD/NAD-bd"/>
</dbReference>
<evidence type="ECO:0000313" key="9">
    <source>
        <dbReference type="Proteomes" id="UP000752696"/>
    </source>
</evidence>
<dbReference type="PROSITE" id="PS51384">
    <property type="entry name" value="FAD_FR"/>
    <property type="match status" value="1"/>
</dbReference>
<evidence type="ECO:0000256" key="2">
    <source>
        <dbReference type="ARBA" id="ARBA00006105"/>
    </source>
</evidence>
<dbReference type="AlphaFoldDB" id="A0A6V7HEL0"/>
<comment type="caution">
    <text evidence="8">The sequence shown here is derived from an EMBL/GenBank/DDBJ whole genome shotgun (WGS) entry which is preliminary data.</text>
</comment>
<protein>
    <recommendedName>
        <fullName evidence="7">FAD-binding FR-type domain-containing protein</fullName>
    </recommendedName>
</protein>
<dbReference type="Gene3D" id="3.40.50.80">
    <property type="entry name" value="Nucleotide-binding domain of ferredoxin-NADP reductase (FNR) module"/>
    <property type="match status" value="1"/>
</dbReference>
<organism evidence="8 9">
    <name type="scientific">Heterotrigona itama</name>
    <dbReference type="NCBI Taxonomy" id="395501"/>
    <lineage>
        <taxon>Eukaryota</taxon>
        <taxon>Metazoa</taxon>
        <taxon>Ecdysozoa</taxon>
        <taxon>Arthropoda</taxon>
        <taxon>Hexapoda</taxon>
        <taxon>Insecta</taxon>
        <taxon>Pterygota</taxon>
        <taxon>Neoptera</taxon>
        <taxon>Endopterygota</taxon>
        <taxon>Hymenoptera</taxon>
        <taxon>Apocrita</taxon>
        <taxon>Aculeata</taxon>
        <taxon>Apoidea</taxon>
        <taxon>Anthophila</taxon>
        <taxon>Apidae</taxon>
        <taxon>Heterotrigona</taxon>
    </lineage>
</organism>
<dbReference type="PRINTS" id="PR00406">
    <property type="entry name" value="CYTB5RDTASE"/>
</dbReference>
<feature type="binding site" evidence="6">
    <location>
        <position position="112"/>
    </location>
    <ligand>
        <name>FAD</name>
        <dbReference type="ChEBI" id="CHEBI:57692"/>
    </ligand>
</feature>
<keyword evidence="3 6" id="KW-0285">Flavoprotein</keyword>
<dbReference type="SUPFAM" id="SSF52343">
    <property type="entry name" value="Ferredoxin reductase-like, C-terminal NADP-linked domain"/>
    <property type="match status" value="1"/>
</dbReference>
<accession>A0A6V7HEL0</accession>
<dbReference type="InterPro" id="IPR017938">
    <property type="entry name" value="Riboflavin_synthase-like_b-brl"/>
</dbReference>
<dbReference type="CDD" id="cd06183">
    <property type="entry name" value="cyt_b5_reduct_like"/>
    <property type="match status" value="1"/>
</dbReference>
<dbReference type="Pfam" id="PF00175">
    <property type="entry name" value="NAD_binding_1"/>
    <property type="match status" value="1"/>
</dbReference>
<dbReference type="EMBL" id="CAJDYZ010010843">
    <property type="protein sequence ID" value="CAD1478559.1"/>
    <property type="molecule type" value="Genomic_DNA"/>
</dbReference>
<dbReference type="InterPro" id="IPR001834">
    <property type="entry name" value="CBR-like"/>
</dbReference>
<dbReference type="PANTHER" id="PTHR19370:SF184">
    <property type="entry name" value="NADH-CYTOCHROME B5 REDUCTASE-LIKE"/>
    <property type="match status" value="1"/>
</dbReference>
<gene>
    <name evidence="8" type="ORF">MHI_LOCUS803335</name>
</gene>